<feature type="compositionally biased region" description="Basic and acidic residues" evidence="1">
    <location>
        <begin position="36"/>
        <end position="48"/>
    </location>
</feature>
<sequence>MLGLGQAAQAYSNNDDTDMDQANDKVAGIPGCGKANDLKYPHHDEHASSHQQHSGILPSECPGPFLNTGAGSIGIPGCGKATNEVFNDYDNTARSTLASFDVSKMTEARMNSKNVPAGCQDTSMPHFGGSMDQPIPGAGSPESKPHHIDAWNNVSSHGTDSNEQDMMHPQAAPLDRYNEHMVRDETFDNPTSSYAIHSRGTPTAIPSLTQKTEGNKNMEYGMNDQHAVPRNYTIGGTDCSTNQTSTADSNISDVKNEVLHN</sequence>
<accession>J8Q349</accession>
<comment type="caution">
    <text evidence="2">The sequence shown here is derived from an EMBL/GenBank/DDBJ whole genome shotgun (WGS) entry which is preliminary data.</text>
</comment>
<dbReference type="AlphaFoldDB" id="J8Q349"/>
<evidence type="ECO:0000313" key="2">
    <source>
        <dbReference type="EMBL" id="EJS42044.1"/>
    </source>
</evidence>
<feature type="region of interest" description="Disordered" evidence="1">
    <location>
        <begin position="1"/>
        <end position="61"/>
    </location>
</feature>
<gene>
    <name evidence="2" type="ORF">SU7_2902</name>
</gene>
<proteinExistence type="predicted"/>
<name>J8Q349_SACAR</name>
<organism evidence="2 3">
    <name type="scientific">Saccharomyces arboricola (strain H-6 / AS 2.3317 / CBS 10644)</name>
    <name type="common">Yeast</name>
    <dbReference type="NCBI Taxonomy" id="1160507"/>
    <lineage>
        <taxon>Eukaryota</taxon>
        <taxon>Fungi</taxon>
        <taxon>Dikarya</taxon>
        <taxon>Ascomycota</taxon>
        <taxon>Saccharomycotina</taxon>
        <taxon>Saccharomycetes</taxon>
        <taxon>Saccharomycetales</taxon>
        <taxon>Saccharomycetaceae</taxon>
        <taxon>Saccharomyces</taxon>
    </lineage>
</organism>
<dbReference type="HOGENOM" id="CLU_072879_0_0_1"/>
<evidence type="ECO:0000256" key="1">
    <source>
        <dbReference type="SAM" id="MobiDB-lite"/>
    </source>
</evidence>
<dbReference type="EMBL" id="ALIE01000167">
    <property type="protein sequence ID" value="EJS42044.1"/>
    <property type="molecule type" value="Genomic_DNA"/>
</dbReference>
<dbReference type="Proteomes" id="UP000006968">
    <property type="component" value="Chromosome XIV"/>
</dbReference>
<evidence type="ECO:0000313" key="3">
    <source>
        <dbReference type="Proteomes" id="UP000006968"/>
    </source>
</evidence>
<keyword evidence="3" id="KW-1185">Reference proteome</keyword>
<protein>
    <submittedName>
        <fullName evidence="2">YNL195C</fullName>
    </submittedName>
</protein>
<dbReference type="OrthoDB" id="4039522at2759"/>
<reference evidence="2 3" key="1">
    <citation type="journal article" date="2013" name="BMC Genomics">
        <title>High quality de novo sequencing and assembly of the Saccharomyces arboricolus genome.</title>
        <authorList>
            <person name="Liti G."/>
            <person name="Nguyen Ba A.N."/>
            <person name="Blythe M."/>
            <person name="Mueller C.A."/>
            <person name="Bergstroem A."/>
            <person name="Cubillos F.A."/>
            <person name="Dafhnis-Calas F."/>
            <person name="Khoshraftar S."/>
            <person name="Malla S."/>
            <person name="Mehta N."/>
            <person name="Siow C.C."/>
            <person name="Warringer J."/>
            <person name="Moses A.M."/>
            <person name="Louis E.J."/>
            <person name="Nieduszynski C.A."/>
        </authorList>
    </citation>
    <scope>NUCLEOTIDE SEQUENCE [LARGE SCALE GENOMIC DNA]</scope>
    <source>
        <strain evidence="3">H-6 / AS 2.3317 / CBS 10644</strain>
    </source>
</reference>